<dbReference type="AlphaFoldDB" id="A0A2P5YH01"/>
<protein>
    <submittedName>
        <fullName evidence="1">Uncharacterized protein</fullName>
    </submittedName>
</protein>
<dbReference type="OrthoDB" id="1937322at2759"/>
<gene>
    <name evidence="1" type="ORF">GOBAR_AA05705</name>
</gene>
<organism evidence="1 2">
    <name type="scientific">Gossypium barbadense</name>
    <name type="common">Sea Island cotton</name>
    <name type="synonym">Hibiscus barbadensis</name>
    <dbReference type="NCBI Taxonomy" id="3634"/>
    <lineage>
        <taxon>Eukaryota</taxon>
        <taxon>Viridiplantae</taxon>
        <taxon>Streptophyta</taxon>
        <taxon>Embryophyta</taxon>
        <taxon>Tracheophyta</taxon>
        <taxon>Spermatophyta</taxon>
        <taxon>Magnoliopsida</taxon>
        <taxon>eudicotyledons</taxon>
        <taxon>Gunneridae</taxon>
        <taxon>Pentapetalae</taxon>
        <taxon>rosids</taxon>
        <taxon>malvids</taxon>
        <taxon>Malvales</taxon>
        <taxon>Malvaceae</taxon>
        <taxon>Malvoideae</taxon>
        <taxon>Gossypium</taxon>
    </lineage>
</organism>
<evidence type="ECO:0000313" key="1">
    <source>
        <dbReference type="EMBL" id="PPS14877.1"/>
    </source>
</evidence>
<dbReference type="PANTHER" id="PTHR31973:SF187">
    <property type="entry name" value="MUTATOR TRANSPOSASE MUDRA PROTEIN"/>
    <property type="match status" value="1"/>
</dbReference>
<reference evidence="1 2" key="1">
    <citation type="submission" date="2015-01" db="EMBL/GenBank/DDBJ databases">
        <title>Genome of allotetraploid Gossypium barbadense reveals genomic plasticity and fiber elongation in cotton evolution.</title>
        <authorList>
            <person name="Chen X."/>
            <person name="Liu X."/>
            <person name="Zhao B."/>
            <person name="Zheng H."/>
            <person name="Hu Y."/>
            <person name="Lu G."/>
            <person name="Yang C."/>
            <person name="Chen J."/>
            <person name="Shan C."/>
            <person name="Zhang L."/>
            <person name="Zhou Y."/>
            <person name="Wang L."/>
            <person name="Guo W."/>
            <person name="Bai Y."/>
            <person name="Ruan J."/>
            <person name="Shangguan X."/>
            <person name="Mao Y."/>
            <person name="Jiang J."/>
            <person name="Zhu Y."/>
            <person name="Lei J."/>
            <person name="Kang H."/>
            <person name="Chen S."/>
            <person name="He X."/>
            <person name="Wang R."/>
            <person name="Wang Y."/>
            <person name="Chen J."/>
            <person name="Wang L."/>
            <person name="Yu S."/>
            <person name="Wang B."/>
            <person name="Wei J."/>
            <person name="Song S."/>
            <person name="Lu X."/>
            <person name="Gao Z."/>
            <person name="Gu W."/>
            <person name="Deng X."/>
            <person name="Ma D."/>
            <person name="Wang S."/>
            <person name="Liang W."/>
            <person name="Fang L."/>
            <person name="Cai C."/>
            <person name="Zhu X."/>
            <person name="Zhou B."/>
            <person name="Zhang Y."/>
            <person name="Chen Z."/>
            <person name="Xu S."/>
            <person name="Zhu R."/>
            <person name="Wang S."/>
            <person name="Zhang T."/>
            <person name="Zhao G."/>
        </authorList>
    </citation>
    <scope>NUCLEOTIDE SEQUENCE [LARGE SCALE GENOMIC DNA]</scope>
    <source>
        <strain evidence="2">cv. Xinhai21</strain>
        <tissue evidence="1">Leaf</tissue>
    </source>
</reference>
<accession>A0A2P5YH01</accession>
<evidence type="ECO:0000313" key="2">
    <source>
        <dbReference type="Proteomes" id="UP000239757"/>
    </source>
</evidence>
<name>A0A2P5YH01_GOSBA</name>
<proteinExistence type="predicted"/>
<sequence length="127" mass="14988">MLRVALKDLLWKDARVSTPRDSEDLMAELKNTNQDAYDWLKGKKFAHWLRPHFLLKSKYDILVNNFCECFNKPILEARGKLILTMIETIRTKIMLLIVNNKEAENFKGNLFPKIKEKLTANFEDSMR</sequence>
<dbReference type="PANTHER" id="PTHR31973">
    <property type="entry name" value="POLYPROTEIN, PUTATIVE-RELATED"/>
    <property type="match status" value="1"/>
</dbReference>
<dbReference type="EMBL" id="KZ663217">
    <property type="protein sequence ID" value="PPS14877.1"/>
    <property type="molecule type" value="Genomic_DNA"/>
</dbReference>
<dbReference type="Proteomes" id="UP000239757">
    <property type="component" value="Unassembled WGS sequence"/>
</dbReference>